<dbReference type="Gene3D" id="4.10.520.10">
    <property type="entry name" value="IHF-like DNA-binding proteins"/>
    <property type="match status" value="1"/>
</dbReference>
<keyword evidence="2" id="KW-0226">DNA condensation</keyword>
<dbReference type="RefSeq" id="WP_078791369.1">
    <property type="nucleotide sequence ID" value="NZ_FUWR01000027.1"/>
</dbReference>
<proteinExistence type="inferred from homology"/>
<dbReference type="GO" id="GO:0003677">
    <property type="term" value="F:DNA binding"/>
    <property type="evidence" value="ECO:0007669"/>
    <property type="project" value="UniProtKB-KW"/>
</dbReference>
<dbReference type="InterPro" id="IPR010992">
    <property type="entry name" value="IHF-like_DNA-bd_dom_sf"/>
</dbReference>
<evidence type="ECO:0000256" key="3">
    <source>
        <dbReference type="ARBA" id="ARBA00023125"/>
    </source>
</evidence>
<accession>A0A1T4RYW5</accession>
<dbReference type="Proteomes" id="UP000190102">
    <property type="component" value="Unassembled WGS sequence"/>
</dbReference>
<protein>
    <submittedName>
        <fullName evidence="6">DNA-binding protein HU-beta</fullName>
    </submittedName>
</protein>
<dbReference type="PANTHER" id="PTHR33175">
    <property type="entry name" value="DNA-BINDING PROTEIN HU"/>
    <property type="match status" value="1"/>
</dbReference>
<dbReference type="Pfam" id="PF00216">
    <property type="entry name" value="Bac_DNA_binding"/>
    <property type="match status" value="1"/>
</dbReference>
<dbReference type="PROSITE" id="PS00045">
    <property type="entry name" value="HISTONE_LIKE"/>
    <property type="match status" value="1"/>
</dbReference>
<evidence type="ECO:0000256" key="4">
    <source>
        <dbReference type="RuleBase" id="RU003939"/>
    </source>
</evidence>
<keyword evidence="3 6" id="KW-0238">DNA-binding</keyword>
<dbReference type="AlphaFoldDB" id="A0A1T4RYW5"/>
<evidence type="ECO:0000256" key="5">
    <source>
        <dbReference type="SAM" id="MobiDB-lite"/>
    </source>
</evidence>
<dbReference type="InterPro" id="IPR000119">
    <property type="entry name" value="Hist_DNA-bd"/>
</dbReference>
<feature type="region of interest" description="Disordered" evidence="5">
    <location>
        <begin position="77"/>
        <end position="100"/>
    </location>
</feature>
<name>A0A1T4RYW5_9BACT</name>
<keyword evidence="7" id="KW-1185">Reference proteome</keyword>
<evidence type="ECO:0000256" key="1">
    <source>
        <dbReference type="ARBA" id="ARBA00010529"/>
    </source>
</evidence>
<dbReference type="CDD" id="cd13831">
    <property type="entry name" value="HU"/>
    <property type="match status" value="1"/>
</dbReference>
<organism evidence="6 7">
    <name type="scientific">Trichlorobacter thiogenes</name>
    <dbReference type="NCBI Taxonomy" id="115783"/>
    <lineage>
        <taxon>Bacteria</taxon>
        <taxon>Pseudomonadati</taxon>
        <taxon>Thermodesulfobacteriota</taxon>
        <taxon>Desulfuromonadia</taxon>
        <taxon>Geobacterales</taxon>
        <taxon>Geobacteraceae</taxon>
        <taxon>Trichlorobacter</taxon>
    </lineage>
</organism>
<dbReference type="PRINTS" id="PR01727">
    <property type="entry name" value="DNABINDINGHU"/>
</dbReference>
<dbReference type="InterPro" id="IPR020816">
    <property type="entry name" value="Histone-like_DNA-bd_CS"/>
</dbReference>
<evidence type="ECO:0000313" key="7">
    <source>
        <dbReference type="Proteomes" id="UP000190102"/>
    </source>
</evidence>
<reference evidence="7" key="1">
    <citation type="submission" date="2017-02" db="EMBL/GenBank/DDBJ databases">
        <authorList>
            <person name="Varghese N."/>
            <person name="Submissions S."/>
        </authorList>
    </citation>
    <scope>NUCLEOTIDE SEQUENCE [LARGE SCALE GENOMIC DNA]</scope>
    <source>
        <strain evidence="7">ATCC BAA-34</strain>
    </source>
</reference>
<dbReference type="SUPFAM" id="SSF47729">
    <property type="entry name" value="IHF-like DNA-binding proteins"/>
    <property type="match status" value="1"/>
</dbReference>
<dbReference type="PANTHER" id="PTHR33175:SF3">
    <property type="entry name" value="DNA-BINDING PROTEIN HU-BETA"/>
    <property type="match status" value="1"/>
</dbReference>
<dbReference type="OrthoDB" id="9799835at2"/>
<evidence type="ECO:0000256" key="2">
    <source>
        <dbReference type="ARBA" id="ARBA00023067"/>
    </source>
</evidence>
<sequence>MKKSELVAKMAEGAGLTKAQAEKALASFIAGVTGALTAGDKVTLVGFGTFSAITRKARTGRNPQTGKAIKIAAKTSGKFSPGKSLKDLTSKKAASKTKKK</sequence>
<dbReference type="GO" id="GO:0030527">
    <property type="term" value="F:structural constituent of chromatin"/>
    <property type="evidence" value="ECO:0007669"/>
    <property type="project" value="InterPro"/>
</dbReference>
<comment type="similarity">
    <text evidence="1 4">Belongs to the bacterial histone-like protein family.</text>
</comment>
<gene>
    <name evidence="6" type="ORF">SAMN02745119_03152</name>
</gene>
<dbReference type="EMBL" id="FUWR01000027">
    <property type="protein sequence ID" value="SKA21163.1"/>
    <property type="molecule type" value="Genomic_DNA"/>
</dbReference>
<dbReference type="SMART" id="SM00411">
    <property type="entry name" value="BHL"/>
    <property type="match status" value="1"/>
</dbReference>
<dbReference type="STRING" id="115783.SAMN02745119_03152"/>
<dbReference type="GO" id="GO:0030261">
    <property type="term" value="P:chromosome condensation"/>
    <property type="evidence" value="ECO:0007669"/>
    <property type="project" value="UniProtKB-KW"/>
</dbReference>
<dbReference type="GO" id="GO:0005829">
    <property type="term" value="C:cytosol"/>
    <property type="evidence" value="ECO:0007669"/>
    <property type="project" value="TreeGrafter"/>
</dbReference>
<evidence type="ECO:0000313" key="6">
    <source>
        <dbReference type="EMBL" id="SKA21163.1"/>
    </source>
</evidence>